<comment type="caution">
    <text evidence="2">The sequence shown here is derived from an EMBL/GenBank/DDBJ whole genome shotgun (WGS) entry which is preliminary data.</text>
</comment>
<dbReference type="AlphaFoldDB" id="A0A0F9PRC8"/>
<evidence type="ECO:0000313" key="2">
    <source>
        <dbReference type="EMBL" id="KKN03651.1"/>
    </source>
</evidence>
<gene>
    <name evidence="2" type="ORF">LCGC14_1105550</name>
</gene>
<dbReference type="EMBL" id="LAZR01005013">
    <property type="protein sequence ID" value="KKN03651.1"/>
    <property type="molecule type" value="Genomic_DNA"/>
</dbReference>
<name>A0A0F9PRC8_9ZZZZ</name>
<sequence length="85" mass="9472">MTDITLVPTEDLVVEIKRRSASAVISYEITNGSNEAIKRTHWAGDPCAVMGMCELVRGSALRYSLDESFEEDEEEDDLSGDRESM</sequence>
<accession>A0A0F9PRC8</accession>
<organism evidence="2">
    <name type="scientific">marine sediment metagenome</name>
    <dbReference type="NCBI Taxonomy" id="412755"/>
    <lineage>
        <taxon>unclassified sequences</taxon>
        <taxon>metagenomes</taxon>
        <taxon>ecological metagenomes</taxon>
    </lineage>
</organism>
<evidence type="ECO:0000256" key="1">
    <source>
        <dbReference type="SAM" id="MobiDB-lite"/>
    </source>
</evidence>
<proteinExistence type="predicted"/>
<reference evidence="2" key="1">
    <citation type="journal article" date="2015" name="Nature">
        <title>Complex archaea that bridge the gap between prokaryotes and eukaryotes.</title>
        <authorList>
            <person name="Spang A."/>
            <person name="Saw J.H."/>
            <person name="Jorgensen S.L."/>
            <person name="Zaremba-Niedzwiedzka K."/>
            <person name="Martijn J."/>
            <person name="Lind A.E."/>
            <person name="van Eijk R."/>
            <person name="Schleper C."/>
            <person name="Guy L."/>
            <person name="Ettema T.J."/>
        </authorList>
    </citation>
    <scope>NUCLEOTIDE SEQUENCE</scope>
</reference>
<feature type="region of interest" description="Disordered" evidence="1">
    <location>
        <begin position="66"/>
        <end position="85"/>
    </location>
</feature>
<feature type="compositionally biased region" description="Acidic residues" evidence="1">
    <location>
        <begin position="67"/>
        <end position="78"/>
    </location>
</feature>
<protein>
    <submittedName>
        <fullName evidence="2">Uncharacterized protein</fullName>
    </submittedName>
</protein>